<evidence type="ECO:0000313" key="2">
    <source>
        <dbReference type="Proteomes" id="UP000014500"/>
    </source>
</evidence>
<dbReference type="AlphaFoldDB" id="T1J3L8"/>
<name>T1J3L8_STRMM</name>
<evidence type="ECO:0000313" key="1">
    <source>
        <dbReference type="EnsemblMetazoa" id="SMAR008185-PA"/>
    </source>
</evidence>
<keyword evidence="2" id="KW-1185">Reference proteome</keyword>
<dbReference type="EnsemblMetazoa" id="SMAR008185-RA">
    <property type="protein sequence ID" value="SMAR008185-PA"/>
    <property type="gene ID" value="SMAR008185"/>
</dbReference>
<organism evidence="1 2">
    <name type="scientific">Strigamia maritima</name>
    <name type="common">European centipede</name>
    <name type="synonym">Geophilus maritimus</name>
    <dbReference type="NCBI Taxonomy" id="126957"/>
    <lineage>
        <taxon>Eukaryota</taxon>
        <taxon>Metazoa</taxon>
        <taxon>Ecdysozoa</taxon>
        <taxon>Arthropoda</taxon>
        <taxon>Myriapoda</taxon>
        <taxon>Chilopoda</taxon>
        <taxon>Pleurostigmophora</taxon>
        <taxon>Geophilomorpha</taxon>
        <taxon>Linotaeniidae</taxon>
        <taxon>Strigamia</taxon>
    </lineage>
</organism>
<dbReference type="HOGENOM" id="CLU_2576897_0_0_1"/>
<sequence length="81" mass="9374">MIFISQPQHPFDISIYGDYIFSTNWVSQDELMFRAGATRCRDRILLPTLPPPCEAARWPLTGKQPPTITTEFYHIFSKLIS</sequence>
<reference evidence="2" key="1">
    <citation type="submission" date="2011-05" db="EMBL/GenBank/DDBJ databases">
        <authorList>
            <person name="Richards S.R."/>
            <person name="Qu J."/>
            <person name="Jiang H."/>
            <person name="Jhangiani S.N."/>
            <person name="Agravi P."/>
            <person name="Goodspeed R."/>
            <person name="Gross S."/>
            <person name="Mandapat C."/>
            <person name="Jackson L."/>
            <person name="Mathew T."/>
            <person name="Pu L."/>
            <person name="Thornton R."/>
            <person name="Saada N."/>
            <person name="Wilczek-Boney K.B."/>
            <person name="Lee S."/>
            <person name="Kovar C."/>
            <person name="Wu Y."/>
            <person name="Scherer S.E."/>
            <person name="Worley K.C."/>
            <person name="Muzny D.M."/>
            <person name="Gibbs R."/>
        </authorList>
    </citation>
    <scope>NUCLEOTIDE SEQUENCE</scope>
    <source>
        <strain evidence="2">Brora</strain>
    </source>
</reference>
<accession>T1J3L8</accession>
<proteinExistence type="predicted"/>
<dbReference type="Proteomes" id="UP000014500">
    <property type="component" value="Unassembled WGS sequence"/>
</dbReference>
<reference evidence="1" key="2">
    <citation type="submission" date="2015-02" db="UniProtKB">
        <authorList>
            <consortium name="EnsemblMetazoa"/>
        </authorList>
    </citation>
    <scope>IDENTIFICATION</scope>
</reference>
<dbReference type="EMBL" id="JH431829">
    <property type="status" value="NOT_ANNOTATED_CDS"/>
    <property type="molecule type" value="Genomic_DNA"/>
</dbReference>
<protein>
    <submittedName>
        <fullName evidence="1">Uncharacterized protein</fullName>
    </submittedName>
</protein>